<dbReference type="InterPro" id="IPR011989">
    <property type="entry name" value="ARM-like"/>
</dbReference>
<dbReference type="Gene3D" id="1.25.10.10">
    <property type="entry name" value="Leucine-rich Repeat Variant"/>
    <property type="match status" value="1"/>
</dbReference>
<keyword evidence="2" id="KW-1185">Reference proteome</keyword>
<organism evidence="1 2">
    <name type="scientific">Adiantum capillus-veneris</name>
    <name type="common">Maidenhair fern</name>
    <dbReference type="NCBI Taxonomy" id="13818"/>
    <lineage>
        <taxon>Eukaryota</taxon>
        <taxon>Viridiplantae</taxon>
        <taxon>Streptophyta</taxon>
        <taxon>Embryophyta</taxon>
        <taxon>Tracheophyta</taxon>
        <taxon>Polypodiopsida</taxon>
        <taxon>Polypodiidae</taxon>
        <taxon>Polypodiales</taxon>
        <taxon>Pteridineae</taxon>
        <taxon>Pteridaceae</taxon>
        <taxon>Vittarioideae</taxon>
        <taxon>Adiantum</taxon>
    </lineage>
</organism>
<protein>
    <submittedName>
        <fullName evidence="1">Uncharacterized protein</fullName>
    </submittedName>
</protein>
<dbReference type="GO" id="GO:0005783">
    <property type="term" value="C:endoplasmic reticulum"/>
    <property type="evidence" value="ECO:0007669"/>
    <property type="project" value="TreeGrafter"/>
</dbReference>
<dbReference type="GO" id="GO:0005795">
    <property type="term" value="C:Golgi stack"/>
    <property type="evidence" value="ECO:0007669"/>
    <property type="project" value="TreeGrafter"/>
</dbReference>
<dbReference type="GO" id="GO:0006886">
    <property type="term" value="P:intracellular protein transport"/>
    <property type="evidence" value="ECO:0007669"/>
    <property type="project" value="TreeGrafter"/>
</dbReference>
<comment type="caution">
    <text evidence="1">The sequence shown here is derived from an EMBL/GenBank/DDBJ whole genome shotgun (WGS) entry which is preliminary data.</text>
</comment>
<dbReference type="GO" id="GO:0048211">
    <property type="term" value="P:Golgi vesicle docking"/>
    <property type="evidence" value="ECO:0007669"/>
    <property type="project" value="TreeGrafter"/>
</dbReference>
<name>A0A9D4Z6A6_ADICA</name>
<evidence type="ECO:0000313" key="1">
    <source>
        <dbReference type="EMBL" id="KAI5061316.1"/>
    </source>
</evidence>
<dbReference type="EMBL" id="JABFUD020000023">
    <property type="protein sequence ID" value="KAI5061316.1"/>
    <property type="molecule type" value="Genomic_DNA"/>
</dbReference>
<sequence>MEELQDVVAESHSAQLALGATGLPIILSVLREERGNLDLVRGMLETLLSALGSEGNSHGNKGPVELGMLNSELLAREEGSASLLLSLLDVEDFFVRYRTLCLLIMLSRNSSVRLQEAVLATPQGLTRLMDMMQDREVIRNEALLLLTFLTRSAEEIQKIAVFEGVFEKLFNIIVEEGGCDGGIVVQDCLDLLNNILRGSPPNQNFLRETLGFQPVALLLKPRKSSSLSFSQQKTKNLLCILETVTLLLARDPAKELAEDANAIANQTVLMQNNVLDYLLILSIEGRVPAVAVRCVALKRIGDLIRGHARNAEILSKRMIEEEPALNAFLRLMLHNSDKDESAAAEYIIKCFCEGNTEGPDILAHLPLGSMLPHVLDTSKGKKDCERTSKLRSDLVEDRKTVSFTYTRLSCWRVGLKHKRGMSDGSFLASGLLSQEETLLGQKFTI</sequence>
<evidence type="ECO:0000313" key="2">
    <source>
        <dbReference type="Proteomes" id="UP000886520"/>
    </source>
</evidence>
<proteinExistence type="predicted"/>
<dbReference type="OrthoDB" id="198977at2759"/>
<dbReference type="GO" id="GO:0061025">
    <property type="term" value="P:membrane fusion"/>
    <property type="evidence" value="ECO:0007669"/>
    <property type="project" value="TreeGrafter"/>
</dbReference>
<dbReference type="GO" id="GO:0012507">
    <property type="term" value="C:ER to Golgi transport vesicle membrane"/>
    <property type="evidence" value="ECO:0007669"/>
    <property type="project" value="TreeGrafter"/>
</dbReference>
<dbReference type="GO" id="GO:0006888">
    <property type="term" value="P:endoplasmic reticulum to Golgi vesicle-mediated transport"/>
    <property type="evidence" value="ECO:0007669"/>
    <property type="project" value="TreeGrafter"/>
</dbReference>
<accession>A0A9D4Z6A6</accession>
<dbReference type="Proteomes" id="UP000886520">
    <property type="component" value="Chromosome 23"/>
</dbReference>
<dbReference type="InterPro" id="IPR016024">
    <property type="entry name" value="ARM-type_fold"/>
</dbReference>
<gene>
    <name evidence="1" type="ORF">GOP47_0023821</name>
</gene>
<dbReference type="AlphaFoldDB" id="A0A9D4Z6A6"/>
<dbReference type="PANTHER" id="PTHR10013:SF0">
    <property type="entry name" value="GENERAL VESICULAR TRANSPORT FACTOR P115"/>
    <property type="match status" value="1"/>
</dbReference>
<reference evidence="1" key="1">
    <citation type="submission" date="2021-01" db="EMBL/GenBank/DDBJ databases">
        <title>Adiantum capillus-veneris genome.</title>
        <authorList>
            <person name="Fang Y."/>
            <person name="Liao Q."/>
        </authorList>
    </citation>
    <scope>NUCLEOTIDE SEQUENCE</scope>
    <source>
        <strain evidence="1">H3</strain>
        <tissue evidence="1">Leaf</tissue>
    </source>
</reference>
<dbReference type="InterPro" id="IPR024095">
    <property type="entry name" value="Vesicle_P115"/>
</dbReference>
<dbReference type="PANTHER" id="PTHR10013">
    <property type="entry name" value="GENERAL VESICULAR TRANSPORT FACTOR P115"/>
    <property type="match status" value="1"/>
</dbReference>
<dbReference type="SUPFAM" id="SSF48371">
    <property type="entry name" value="ARM repeat"/>
    <property type="match status" value="1"/>
</dbReference>